<dbReference type="Proteomes" id="UP000219338">
    <property type="component" value="Unassembled WGS sequence"/>
</dbReference>
<accession>A0A284QQK6</accession>
<gene>
    <name evidence="1" type="ORF">ARMOST_01992</name>
</gene>
<keyword evidence="2" id="KW-1185">Reference proteome</keyword>
<name>A0A284QQK6_ARMOS</name>
<dbReference type="OrthoDB" id="2921525at2759"/>
<proteinExistence type="predicted"/>
<dbReference type="EMBL" id="FUEG01000001">
    <property type="protein sequence ID" value="SJK98723.1"/>
    <property type="molecule type" value="Genomic_DNA"/>
</dbReference>
<evidence type="ECO:0000313" key="1">
    <source>
        <dbReference type="EMBL" id="SJK98723.1"/>
    </source>
</evidence>
<reference evidence="2" key="1">
    <citation type="journal article" date="2017" name="Nat. Ecol. Evol.">
        <title>Genome expansion and lineage-specific genetic innovations in the forest pathogenic fungi Armillaria.</title>
        <authorList>
            <person name="Sipos G."/>
            <person name="Prasanna A.N."/>
            <person name="Walter M.C."/>
            <person name="O'Connor E."/>
            <person name="Balint B."/>
            <person name="Krizsan K."/>
            <person name="Kiss B."/>
            <person name="Hess J."/>
            <person name="Varga T."/>
            <person name="Slot J."/>
            <person name="Riley R."/>
            <person name="Boka B."/>
            <person name="Rigling D."/>
            <person name="Barry K."/>
            <person name="Lee J."/>
            <person name="Mihaltcheva S."/>
            <person name="LaButti K."/>
            <person name="Lipzen A."/>
            <person name="Waldron R."/>
            <person name="Moloney N.M."/>
            <person name="Sperisen C."/>
            <person name="Kredics L."/>
            <person name="Vagvoelgyi C."/>
            <person name="Patrignani A."/>
            <person name="Fitzpatrick D."/>
            <person name="Nagy I."/>
            <person name="Doyle S."/>
            <person name="Anderson J.B."/>
            <person name="Grigoriev I.V."/>
            <person name="Gueldener U."/>
            <person name="Muensterkoetter M."/>
            <person name="Nagy L.G."/>
        </authorList>
    </citation>
    <scope>NUCLEOTIDE SEQUENCE [LARGE SCALE GENOMIC DNA]</scope>
    <source>
        <strain evidence="2">C18/9</strain>
    </source>
</reference>
<sequence>MSKVQIYLKPLPVSSVYGHAKYIPFQWHPDFKYGPFFAGYGTIPSDATEYTIHSPDLSAGIATFHNELVPSLQLEVPEISRSSWPSLIELARPKMKLVLAQERKSCQSTLPR</sequence>
<organism evidence="1 2">
    <name type="scientific">Armillaria ostoyae</name>
    <name type="common">Armillaria root rot fungus</name>
    <dbReference type="NCBI Taxonomy" id="47428"/>
    <lineage>
        <taxon>Eukaryota</taxon>
        <taxon>Fungi</taxon>
        <taxon>Dikarya</taxon>
        <taxon>Basidiomycota</taxon>
        <taxon>Agaricomycotina</taxon>
        <taxon>Agaricomycetes</taxon>
        <taxon>Agaricomycetidae</taxon>
        <taxon>Agaricales</taxon>
        <taxon>Marasmiineae</taxon>
        <taxon>Physalacriaceae</taxon>
        <taxon>Armillaria</taxon>
    </lineage>
</organism>
<protein>
    <submittedName>
        <fullName evidence="1">Uncharacterized protein</fullName>
    </submittedName>
</protein>
<evidence type="ECO:0000313" key="2">
    <source>
        <dbReference type="Proteomes" id="UP000219338"/>
    </source>
</evidence>
<dbReference type="AlphaFoldDB" id="A0A284QQK6"/>